<dbReference type="InterPro" id="IPR056884">
    <property type="entry name" value="NPHP3-like_N"/>
</dbReference>
<accession>A0A8H7C1W1</accession>
<evidence type="ECO:0000313" key="4">
    <source>
        <dbReference type="Proteomes" id="UP000629468"/>
    </source>
</evidence>
<dbReference type="PANTHER" id="PTHR10039">
    <property type="entry name" value="AMELOGENIN"/>
    <property type="match status" value="1"/>
</dbReference>
<proteinExistence type="predicted"/>
<name>A0A8H7C1W1_AGABI</name>
<sequence>MTLGRIRDKLKAWIWGFFSSKEEILFMPDGPQRHAGPGAFFNNVQRFTLHNPTLTAVHGDQYNTFTNAQGDHSVVAQMMGLLSKHIIRGAAHNSSARSPPPRCHPDTRIKLIARITAWFEGQTSLESLLWITGPAGVGKSAVVQTFAEYLAKFQLLGASVFISRPNKRDNPHGIFITIAYHLATRIEAYRHYIIERLSLDPELLSGDMQAQFMVFIVEPFVGKKIGTGGKRWGILLDGLDELQGTDAQCEIIQIISTFVLEHPDAPLVWIIASRPESHISNTFDNDQVRRSYWSEHIPIDSTEASQDVERFLRSAFEVTRKKFRHSVQSDWPSDTDFLKLTAAASGLFIYAQVVMEFVRDSGHADPVSQFELLLSVIDRSNAVPTTENPFIHLDALYQEILSSIPSTLWRTTRQLLCFSIYYGRIDIGSFVLFELLPNLLTLRGMSILFGVTQNVVYASLDKCRSILKIPDWNVAHKNRLTFLHASFSDYLKDSKRSGAFHVGNKEDAQQEVISSFLEVWNKCSGDDTSAASVELVWQQYCSKLNHKSMSWKAEKFHTILFHDTIFDIATIVPRLLLAPMSPPVYESLHKVHVRKLCYFLKLRGFVNFASGFRDLPPNIYQPSDYVSGTKDVSPAALDKGLLREVQLRDLVFGHLDWKEMSPACARYQSSPSSEEPKALHRPRSKAELKTFIYDLKSLQERLPALKVLIFGGIPNERVAVFHLPREVSFDMHARSYVVPCAE</sequence>
<reference evidence="3 4" key="1">
    <citation type="journal article" name="Sci. Rep.">
        <title>Telomere-to-telomere assembled and centromere annotated genomes of the two main subspecies of the button mushroom Agaricus bisporus reveal especially polymorphic chromosome ends.</title>
        <authorList>
            <person name="Sonnenberg A.S.M."/>
            <person name="Sedaghat-Telgerd N."/>
            <person name="Lavrijssen B."/>
            <person name="Ohm R.A."/>
            <person name="Hendrickx P.M."/>
            <person name="Scholtmeijer K."/>
            <person name="Baars J.J.P."/>
            <person name="van Peer A."/>
        </authorList>
    </citation>
    <scope>NUCLEOTIDE SEQUENCE [LARGE SCALE GENOMIC DNA]</scope>
    <source>
        <strain evidence="3 4">H119_p4</strain>
    </source>
</reference>
<dbReference type="PANTHER" id="PTHR10039:SF17">
    <property type="entry name" value="FUNGAL STAND N-TERMINAL GOODBYE DOMAIN-CONTAINING PROTEIN-RELATED"/>
    <property type="match status" value="1"/>
</dbReference>
<dbReference type="Proteomes" id="UP000629468">
    <property type="component" value="Unassembled WGS sequence"/>
</dbReference>
<protein>
    <recommendedName>
        <fullName evidence="2">Nephrocystin 3-like N-terminal domain-containing protein</fullName>
    </recommendedName>
</protein>
<gene>
    <name evidence="3" type="ORF">Agabi119p4_10745</name>
</gene>
<dbReference type="EMBL" id="JABXXO010000015">
    <property type="protein sequence ID" value="KAF7760069.1"/>
    <property type="molecule type" value="Genomic_DNA"/>
</dbReference>
<evidence type="ECO:0000256" key="1">
    <source>
        <dbReference type="ARBA" id="ARBA00022737"/>
    </source>
</evidence>
<dbReference type="SUPFAM" id="SSF52540">
    <property type="entry name" value="P-loop containing nucleoside triphosphate hydrolases"/>
    <property type="match status" value="1"/>
</dbReference>
<dbReference type="Pfam" id="PF24883">
    <property type="entry name" value="NPHP3_N"/>
    <property type="match status" value="1"/>
</dbReference>
<dbReference type="AlphaFoldDB" id="A0A8H7C1W1"/>
<dbReference type="Gene3D" id="3.40.50.300">
    <property type="entry name" value="P-loop containing nucleotide triphosphate hydrolases"/>
    <property type="match status" value="1"/>
</dbReference>
<feature type="domain" description="Nephrocystin 3-like N-terminal" evidence="2">
    <location>
        <begin position="115"/>
        <end position="274"/>
    </location>
</feature>
<organism evidence="3 4">
    <name type="scientific">Agaricus bisporus var. burnettii</name>
    <dbReference type="NCBI Taxonomy" id="192524"/>
    <lineage>
        <taxon>Eukaryota</taxon>
        <taxon>Fungi</taxon>
        <taxon>Dikarya</taxon>
        <taxon>Basidiomycota</taxon>
        <taxon>Agaricomycotina</taxon>
        <taxon>Agaricomycetes</taxon>
        <taxon>Agaricomycetidae</taxon>
        <taxon>Agaricales</taxon>
        <taxon>Agaricineae</taxon>
        <taxon>Agaricaceae</taxon>
        <taxon>Agaricus</taxon>
    </lineage>
</organism>
<dbReference type="InterPro" id="IPR027417">
    <property type="entry name" value="P-loop_NTPase"/>
</dbReference>
<evidence type="ECO:0000313" key="3">
    <source>
        <dbReference type="EMBL" id="KAF7760069.1"/>
    </source>
</evidence>
<comment type="caution">
    <text evidence="3">The sequence shown here is derived from an EMBL/GenBank/DDBJ whole genome shotgun (WGS) entry which is preliminary data.</text>
</comment>
<keyword evidence="1" id="KW-0677">Repeat</keyword>
<evidence type="ECO:0000259" key="2">
    <source>
        <dbReference type="Pfam" id="PF24883"/>
    </source>
</evidence>